<reference evidence="3 4" key="1">
    <citation type="submission" date="2017-04" db="EMBL/GenBank/DDBJ databases">
        <title>Unexpected and diverse lifestyles within the genus Limnohabitans.</title>
        <authorList>
            <person name="Kasalicky V."/>
            <person name="Mehrshad M."/>
            <person name="Andrei S.-A."/>
            <person name="Salcher M."/>
            <person name="Kratochvilova H."/>
            <person name="Simek K."/>
            <person name="Ghai R."/>
        </authorList>
    </citation>
    <scope>NUCLEOTIDE SEQUENCE [LARGE SCALE GENOMIC DNA]</scope>
    <source>
        <strain evidence="3 4">MWH-C5</strain>
    </source>
</reference>
<dbReference type="AlphaFoldDB" id="A0A315ET06"/>
<accession>A0A315ET06</accession>
<protein>
    <recommendedName>
        <fullName evidence="2">YgjP-like metallopeptidase domain-containing protein</fullName>
    </recommendedName>
</protein>
<evidence type="ECO:0000259" key="2">
    <source>
        <dbReference type="Pfam" id="PF01863"/>
    </source>
</evidence>
<dbReference type="RefSeq" id="WP_108401895.1">
    <property type="nucleotide sequence ID" value="NZ_NESP01000001.1"/>
</dbReference>
<dbReference type="EMBL" id="NESP01000001">
    <property type="protein sequence ID" value="PUE59094.1"/>
    <property type="molecule type" value="Genomic_DNA"/>
</dbReference>
<feature type="region of interest" description="Disordered" evidence="1">
    <location>
        <begin position="23"/>
        <end position="46"/>
    </location>
</feature>
<dbReference type="Pfam" id="PF01863">
    <property type="entry name" value="YgjP-like"/>
    <property type="match status" value="1"/>
</dbReference>
<dbReference type="PANTHER" id="PTHR30399:SF1">
    <property type="entry name" value="UTP PYROPHOSPHATASE"/>
    <property type="match status" value="1"/>
</dbReference>
<evidence type="ECO:0000256" key="1">
    <source>
        <dbReference type="SAM" id="MobiDB-lite"/>
    </source>
</evidence>
<gene>
    <name evidence="3" type="ORF">B9Z44_05540</name>
</gene>
<dbReference type="Proteomes" id="UP000251341">
    <property type="component" value="Unassembled WGS sequence"/>
</dbReference>
<feature type="compositionally biased region" description="Basic residues" evidence="1">
    <location>
        <begin position="27"/>
        <end position="42"/>
    </location>
</feature>
<name>A0A315ET06_9BURK</name>
<evidence type="ECO:0000313" key="3">
    <source>
        <dbReference type="EMBL" id="PUE59094.1"/>
    </source>
</evidence>
<proteinExistence type="predicted"/>
<evidence type="ECO:0000313" key="4">
    <source>
        <dbReference type="Proteomes" id="UP000251341"/>
    </source>
</evidence>
<dbReference type="PANTHER" id="PTHR30399">
    <property type="entry name" value="UNCHARACTERIZED PROTEIN YGJP"/>
    <property type="match status" value="1"/>
</dbReference>
<keyword evidence="4" id="KW-1185">Reference proteome</keyword>
<organism evidence="3 4">
    <name type="scientific">Limnohabitans curvus</name>
    <dbReference type="NCBI Taxonomy" id="323423"/>
    <lineage>
        <taxon>Bacteria</taxon>
        <taxon>Pseudomonadati</taxon>
        <taxon>Pseudomonadota</taxon>
        <taxon>Betaproteobacteria</taxon>
        <taxon>Burkholderiales</taxon>
        <taxon>Comamonadaceae</taxon>
        <taxon>Limnohabitans</taxon>
    </lineage>
</organism>
<dbReference type="InterPro" id="IPR053136">
    <property type="entry name" value="UTP_pyrophosphatase-like"/>
</dbReference>
<dbReference type="CDD" id="cd07344">
    <property type="entry name" value="M48_yhfN_like"/>
    <property type="match status" value="1"/>
</dbReference>
<dbReference type="Gene3D" id="3.30.2010.10">
    <property type="entry name" value="Metalloproteases ('zincins'), catalytic domain"/>
    <property type="match status" value="1"/>
</dbReference>
<feature type="domain" description="YgjP-like metallopeptidase" evidence="2">
    <location>
        <begin position="110"/>
        <end position="324"/>
    </location>
</feature>
<comment type="caution">
    <text evidence="3">The sequence shown here is derived from an EMBL/GenBank/DDBJ whole genome shotgun (WGS) entry which is preliminary data.</text>
</comment>
<dbReference type="InterPro" id="IPR002725">
    <property type="entry name" value="YgjP-like_metallopeptidase"/>
</dbReference>
<sequence length="331" mass="37190">MSRFLQLVLDMFDGATTKALQGAGVGKRAKPPARQLRPRSKTKPQTLFGGVHDDEAHAPFSRPLHGPHLPSEPLGQVLPNAHHAHPRATRRIQLGTTDVAYAFRRGKRRTIGMAIGPDGLEVSAPRWVTVGEVESALREKADWIARKLVEMQERQQQLGAARIVWADGVVLPYLGEQLQVVLDSSSTLKKKSAQFEPATADVHTLRLGLPLNAEPQQIRDAVQAWLMREAKALFVERLDHFAPQLGVQWQRVSLSSAATRWGSASANGSIRLNWRLVHHKRDVIDYVVAHELSHLRVMDHSPRFWETVQSVMPDYAQRRRVLKDEPLPPWS</sequence>